<comment type="caution">
    <text evidence="2">The sequence shown here is derived from an EMBL/GenBank/DDBJ whole genome shotgun (WGS) entry which is preliminary data.</text>
</comment>
<name>A0A1F6MCD7_9BACT</name>
<dbReference type="SUPFAM" id="SSF82771">
    <property type="entry name" value="GIY-YIG endonuclease"/>
    <property type="match status" value="1"/>
</dbReference>
<dbReference type="Pfam" id="PF01541">
    <property type="entry name" value="GIY-YIG"/>
    <property type="match status" value="1"/>
</dbReference>
<dbReference type="PROSITE" id="PS50164">
    <property type="entry name" value="GIY_YIG"/>
    <property type="match status" value="1"/>
</dbReference>
<evidence type="ECO:0000313" key="3">
    <source>
        <dbReference type="Proteomes" id="UP000177953"/>
    </source>
</evidence>
<reference evidence="2 3" key="1">
    <citation type="journal article" date="2016" name="Nat. Commun.">
        <title>Thousands of microbial genomes shed light on interconnected biogeochemical processes in an aquifer system.</title>
        <authorList>
            <person name="Anantharaman K."/>
            <person name="Brown C.T."/>
            <person name="Hug L.A."/>
            <person name="Sharon I."/>
            <person name="Castelle C.J."/>
            <person name="Probst A.J."/>
            <person name="Thomas B.C."/>
            <person name="Singh A."/>
            <person name="Wilkins M.J."/>
            <person name="Karaoz U."/>
            <person name="Brodie E.L."/>
            <person name="Williams K.H."/>
            <person name="Hubbard S.S."/>
            <person name="Banfield J.F."/>
        </authorList>
    </citation>
    <scope>NUCLEOTIDE SEQUENCE [LARGE SCALE GENOMIC DNA]</scope>
</reference>
<keyword evidence="2" id="KW-0255">Endonuclease</keyword>
<protein>
    <submittedName>
        <fullName evidence="2">Endonuclease</fullName>
    </submittedName>
</protein>
<dbReference type="Gene3D" id="3.40.1440.10">
    <property type="entry name" value="GIY-YIG endonuclease"/>
    <property type="match status" value="1"/>
</dbReference>
<keyword evidence="2" id="KW-0378">Hydrolase</keyword>
<dbReference type="InterPro" id="IPR000305">
    <property type="entry name" value="GIY-YIG_endonuc"/>
</dbReference>
<evidence type="ECO:0000259" key="1">
    <source>
        <dbReference type="PROSITE" id="PS50164"/>
    </source>
</evidence>
<dbReference type="InterPro" id="IPR035901">
    <property type="entry name" value="GIY-YIG_endonuc_sf"/>
</dbReference>
<organism evidence="2 3">
    <name type="scientific">Candidatus Magasanikbacteria bacterium RIFCSPHIGHO2_01_FULL_47_8</name>
    <dbReference type="NCBI Taxonomy" id="1798673"/>
    <lineage>
        <taxon>Bacteria</taxon>
        <taxon>Candidatus Magasanikiibacteriota</taxon>
    </lineage>
</organism>
<proteinExistence type="predicted"/>
<sequence>MPYYTYAISSLAHNYIYVGISDNPTRRIAQHNKGYERTTKPYAPFKELLIEEFQTRAQAREREKYLKSGVGKEFLKEIKNNK</sequence>
<dbReference type="Proteomes" id="UP000177953">
    <property type="component" value="Unassembled WGS sequence"/>
</dbReference>
<dbReference type="AlphaFoldDB" id="A0A1F6MCD7"/>
<gene>
    <name evidence="2" type="ORF">A2754_04085</name>
</gene>
<feature type="domain" description="GIY-YIG" evidence="1">
    <location>
        <begin position="1"/>
        <end position="81"/>
    </location>
</feature>
<dbReference type="GO" id="GO:0004519">
    <property type="term" value="F:endonuclease activity"/>
    <property type="evidence" value="ECO:0007669"/>
    <property type="project" value="UniProtKB-KW"/>
</dbReference>
<dbReference type="EMBL" id="MFPU01000052">
    <property type="protein sequence ID" value="OGH69327.1"/>
    <property type="molecule type" value="Genomic_DNA"/>
</dbReference>
<keyword evidence="2" id="KW-0540">Nuclease</keyword>
<accession>A0A1F6MCD7</accession>
<evidence type="ECO:0000313" key="2">
    <source>
        <dbReference type="EMBL" id="OGH69327.1"/>
    </source>
</evidence>